<proteinExistence type="predicted"/>
<evidence type="ECO:0000313" key="1">
    <source>
        <dbReference type="EMBL" id="PER55807.1"/>
    </source>
</evidence>
<name>A0ABD6SNK8_BACTU</name>
<accession>A0ABD6SNK8</accession>
<dbReference type="Proteomes" id="UP000219897">
    <property type="component" value="Unassembled WGS sequence"/>
</dbReference>
<protein>
    <recommendedName>
        <fullName evidence="3">Transcriptional regulator</fullName>
    </recommendedName>
</protein>
<gene>
    <name evidence="1" type="ORF">CN495_08635</name>
</gene>
<dbReference type="RefSeq" id="WP_098317144.1">
    <property type="nucleotide sequence ID" value="NZ_NTYF01000023.1"/>
</dbReference>
<evidence type="ECO:0008006" key="3">
    <source>
        <dbReference type="Google" id="ProtNLM"/>
    </source>
</evidence>
<dbReference type="AlphaFoldDB" id="A0ABD6SNK8"/>
<comment type="caution">
    <text evidence="1">The sequence shown here is derived from an EMBL/GenBank/DDBJ whole genome shotgun (WGS) entry which is preliminary data.</text>
</comment>
<reference evidence="1 2" key="1">
    <citation type="submission" date="2017-09" db="EMBL/GenBank/DDBJ databases">
        <title>Large-scale bioinformatics analysis of Bacillus genomes uncovers conserved roles of natural products in bacterial physiology.</title>
        <authorList>
            <consortium name="Agbiome Team Llc"/>
            <person name="Bleich R.M."/>
            <person name="Kirk G.J."/>
            <person name="Santa Maria K.C."/>
            <person name="Allen S.E."/>
            <person name="Farag S."/>
            <person name="Shank E.A."/>
            <person name="Bowers A."/>
        </authorList>
    </citation>
    <scope>NUCLEOTIDE SEQUENCE [LARGE SCALE GENOMIC DNA]</scope>
    <source>
        <strain evidence="1 2">AFS005140</strain>
    </source>
</reference>
<sequence length="217" mass="25736">MRVESISKQLGVSQNEVLNLVKVFNDGGVTFERDGEGYTFRPDNVEMFKRYLHFCERGYLTKPSRKPARLADEEKLESVCSVTEMADHLSLMVPNLIRHLKYLEKCGYRINRQVNGRYRFTEEDKKTLEYMAYLKYRGYSYRQGAQIVVGKLRDLSFTLEELINEYKEDIENVKLALVMMRNRWNHNQFQVRCRHYIFTEEVLEDFARALSMVSVNV</sequence>
<dbReference type="EMBL" id="NTYF01000023">
    <property type="protein sequence ID" value="PER55807.1"/>
    <property type="molecule type" value="Genomic_DNA"/>
</dbReference>
<evidence type="ECO:0000313" key="2">
    <source>
        <dbReference type="Proteomes" id="UP000219897"/>
    </source>
</evidence>
<organism evidence="1 2">
    <name type="scientific">Bacillus thuringiensis</name>
    <dbReference type="NCBI Taxonomy" id="1428"/>
    <lineage>
        <taxon>Bacteria</taxon>
        <taxon>Bacillati</taxon>
        <taxon>Bacillota</taxon>
        <taxon>Bacilli</taxon>
        <taxon>Bacillales</taxon>
        <taxon>Bacillaceae</taxon>
        <taxon>Bacillus</taxon>
        <taxon>Bacillus cereus group</taxon>
    </lineage>
</organism>